<evidence type="ECO:0000313" key="1">
    <source>
        <dbReference type="EMBL" id="APH02315.1"/>
    </source>
</evidence>
<dbReference type="EMBL" id="CP013290">
    <property type="protein sequence ID" value="APH02315.1"/>
    <property type="molecule type" value="Genomic_DNA"/>
</dbReference>
<evidence type="ECO:0000313" key="2">
    <source>
        <dbReference type="Proteomes" id="UP000182938"/>
    </source>
</evidence>
<dbReference type="KEGG" id="jte:ASJ30_12890"/>
<dbReference type="AlphaFoldDB" id="A0A1L3MIU1"/>
<dbReference type="Proteomes" id="UP000182938">
    <property type="component" value="Chromosome"/>
</dbReference>
<keyword evidence="2" id="KW-1185">Reference proteome</keyword>
<accession>A0A1L3MIU1</accession>
<protein>
    <submittedName>
        <fullName evidence="1">Uncharacterized protein</fullName>
    </submittedName>
</protein>
<organism evidence="1 2">
    <name type="scientific">Janibacter indicus</name>
    <dbReference type="NCBI Taxonomy" id="857417"/>
    <lineage>
        <taxon>Bacteria</taxon>
        <taxon>Bacillati</taxon>
        <taxon>Actinomycetota</taxon>
        <taxon>Actinomycetes</taxon>
        <taxon>Micrococcales</taxon>
        <taxon>Intrasporangiaceae</taxon>
        <taxon>Janibacter</taxon>
    </lineage>
</organism>
<proteinExistence type="predicted"/>
<name>A0A1L3MIU1_9MICO</name>
<gene>
    <name evidence="1" type="ORF">ASJ30_12890</name>
</gene>
<reference evidence="1 2" key="1">
    <citation type="submission" date="2015-11" db="EMBL/GenBank/DDBJ databases">
        <authorList>
            <person name="Zhang Y."/>
            <person name="Guo Z."/>
        </authorList>
    </citation>
    <scope>NUCLEOTIDE SEQUENCE [LARGE SCALE GENOMIC DNA]</scope>
    <source>
        <strain evidence="1 2">YFY001</strain>
    </source>
</reference>
<sequence>MRTKASTSIREPSHVRPATRKSCVAMVSVMPTTRSPERPAEGTFGAFDSAAWSTPGIGIESRCAATGLGAALPPEAGMTVTRDVARAVMVRRERARRRELTWTPRRGFGSDGPGPR</sequence>